<evidence type="ECO:0000313" key="4">
    <source>
        <dbReference type="EMBL" id="MDQ7905784.1"/>
    </source>
</evidence>
<dbReference type="InterPro" id="IPR029044">
    <property type="entry name" value="Nucleotide-diphossugar_trans"/>
</dbReference>
<dbReference type="SUPFAM" id="SSF53448">
    <property type="entry name" value="Nucleotide-diphospho-sugar transferases"/>
    <property type="match status" value="1"/>
</dbReference>
<evidence type="ECO:0000313" key="5">
    <source>
        <dbReference type="Proteomes" id="UP001230908"/>
    </source>
</evidence>
<accession>A0ABU0ZHA1</accession>
<evidence type="ECO:0000259" key="3">
    <source>
        <dbReference type="Pfam" id="PF00535"/>
    </source>
</evidence>
<keyword evidence="5" id="KW-1185">Reference proteome</keyword>
<evidence type="ECO:0000256" key="1">
    <source>
        <dbReference type="ARBA" id="ARBA00006739"/>
    </source>
</evidence>
<dbReference type="InterPro" id="IPR001173">
    <property type="entry name" value="Glyco_trans_2-like"/>
</dbReference>
<sequence length="284" mass="30469">MTTSPVHGRGRPARRPSVSVVVPTLNEERNLPAVFARIPADVEVILVDGGSVDRTVEVARELRPSIVITQQTRAGKGNALACGFAEARGDIIVMIDADGSTDPGEIDRFVAAVHGGADFAKGSRFREGGDSYDITPLRRLGNRGLNGLVNTLFGTRFTDLCYGYNAFHRSVLDHLDLPSIDAPAPAGGRLWGDGFEIETLINIRVAAAGLRVTEVPSVEAPRQYGESNLNTFRDGMRVLRTIVSEYRRNAKRSRVATPAPVEAPVPLPVRPAGAAEPAGERRAA</sequence>
<comment type="caution">
    <text evidence="4">The sequence shown here is derived from an EMBL/GenBank/DDBJ whole genome shotgun (WGS) entry which is preliminary data.</text>
</comment>
<dbReference type="EMBL" id="JAVHUY010000012">
    <property type="protein sequence ID" value="MDQ7905784.1"/>
    <property type="molecule type" value="Genomic_DNA"/>
</dbReference>
<dbReference type="PANTHER" id="PTHR48090">
    <property type="entry name" value="UNDECAPRENYL-PHOSPHATE 4-DEOXY-4-FORMAMIDO-L-ARABINOSE TRANSFERASE-RELATED"/>
    <property type="match status" value="1"/>
</dbReference>
<dbReference type="CDD" id="cd04179">
    <property type="entry name" value="DPM_DPG-synthase_like"/>
    <property type="match status" value="1"/>
</dbReference>
<gene>
    <name evidence="4" type="ORF">RB614_14790</name>
</gene>
<dbReference type="RefSeq" id="WP_308713057.1">
    <property type="nucleotide sequence ID" value="NZ_JAVHUY010000012.1"/>
</dbReference>
<protein>
    <submittedName>
        <fullName evidence="4">Glycosyltransferase family 2 protein</fullName>
    </submittedName>
</protein>
<dbReference type="Gene3D" id="3.90.550.10">
    <property type="entry name" value="Spore Coat Polysaccharide Biosynthesis Protein SpsA, Chain A"/>
    <property type="match status" value="1"/>
</dbReference>
<dbReference type="Proteomes" id="UP001230908">
    <property type="component" value="Unassembled WGS sequence"/>
</dbReference>
<proteinExistence type="inferred from homology"/>
<dbReference type="InterPro" id="IPR050256">
    <property type="entry name" value="Glycosyltransferase_2"/>
</dbReference>
<feature type="domain" description="Glycosyltransferase 2-like" evidence="3">
    <location>
        <begin position="19"/>
        <end position="174"/>
    </location>
</feature>
<comment type="similarity">
    <text evidence="1">Belongs to the glycosyltransferase 2 family.</text>
</comment>
<feature type="region of interest" description="Disordered" evidence="2">
    <location>
        <begin position="253"/>
        <end position="284"/>
    </location>
</feature>
<dbReference type="PANTHER" id="PTHR48090:SF7">
    <property type="entry name" value="RFBJ PROTEIN"/>
    <property type="match status" value="1"/>
</dbReference>
<organism evidence="4 5">
    <name type="scientific">Phytohabitans maris</name>
    <dbReference type="NCBI Taxonomy" id="3071409"/>
    <lineage>
        <taxon>Bacteria</taxon>
        <taxon>Bacillati</taxon>
        <taxon>Actinomycetota</taxon>
        <taxon>Actinomycetes</taxon>
        <taxon>Micromonosporales</taxon>
        <taxon>Micromonosporaceae</taxon>
    </lineage>
</organism>
<reference evidence="4 5" key="1">
    <citation type="submission" date="2023-08" db="EMBL/GenBank/DDBJ databases">
        <title>Phytohabitans sansha sp. nov., isolated from marine sediment.</title>
        <authorList>
            <person name="Zhao Y."/>
            <person name="Yi K."/>
        </authorList>
    </citation>
    <scope>NUCLEOTIDE SEQUENCE [LARGE SCALE GENOMIC DNA]</scope>
    <source>
        <strain evidence="4 5">ZYX-F-186</strain>
    </source>
</reference>
<name>A0ABU0ZHA1_9ACTN</name>
<dbReference type="Pfam" id="PF00535">
    <property type="entry name" value="Glycos_transf_2"/>
    <property type="match status" value="1"/>
</dbReference>
<evidence type="ECO:0000256" key="2">
    <source>
        <dbReference type="SAM" id="MobiDB-lite"/>
    </source>
</evidence>